<feature type="region of interest" description="Disordered" evidence="1">
    <location>
        <begin position="47"/>
        <end position="78"/>
    </location>
</feature>
<gene>
    <name evidence="2" type="ORF">PCOR1329_LOCUS70632</name>
</gene>
<reference evidence="2" key="1">
    <citation type="submission" date="2023-10" db="EMBL/GenBank/DDBJ databases">
        <authorList>
            <person name="Chen Y."/>
            <person name="Shah S."/>
            <person name="Dougan E. K."/>
            <person name="Thang M."/>
            <person name="Chan C."/>
        </authorList>
    </citation>
    <scope>NUCLEOTIDE SEQUENCE [LARGE SCALE GENOMIC DNA]</scope>
</reference>
<organism evidence="2 3">
    <name type="scientific">Prorocentrum cordatum</name>
    <dbReference type="NCBI Taxonomy" id="2364126"/>
    <lineage>
        <taxon>Eukaryota</taxon>
        <taxon>Sar</taxon>
        <taxon>Alveolata</taxon>
        <taxon>Dinophyceae</taxon>
        <taxon>Prorocentrales</taxon>
        <taxon>Prorocentraceae</taxon>
        <taxon>Prorocentrum</taxon>
    </lineage>
</organism>
<feature type="compositionally biased region" description="Low complexity" evidence="1">
    <location>
        <begin position="47"/>
        <end position="60"/>
    </location>
</feature>
<name>A0ABN9WYR5_9DINO</name>
<protein>
    <submittedName>
        <fullName evidence="2">Uncharacterized protein</fullName>
    </submittedName>
</protein>
<comment type="caution">
    <text evidence="2">The sequence shown here is derived from an EMBL/GenBank/DDBJ whole genome shotgun (WGS) entry which is preliminary data.</text>
</comment>
<sequence length="125" mass="12190">AAARGSMSAAEPGASPQKAPLCPWAALRAGGLLACCVPCPPDGTCSARARGSGADADGAAGRCGGAGGSSASGGRRHGRFAEDEDHALALALSTEEDLVSDYVPVGFRGPPAAAASARARLCGPW</sequence>
<accession>A0ABN9WYR5</accession>
<evidence type="ECO:0000256" key="1">
    <source>
        <dbReference type="SAM" id="MobiDB-lite"/>
    </source>
</evidence>
<feature type="non-terminal residue" evidence="2">
    <location>
        <position position="1"/>
    </location>
</feature>
<evidence type="ECO:0000313" key="3">
    <source>
        <dbReference type="Proteomes" id="UP001189429"/>
    </source>
</evidence>
<evidence type="ECO:0000313" key="2">
    <source>
        <dbReference type="EMBL" id="CAK0890372.1"/>
    </source>
</evidence>
<proteinExistence type="predicted"/>
<keyword evidence="3" id="KW-1185">Reference proteome</keyword>
<dbReference type="Proteomes" id="UP001189429">
    <property type="component" value="Unassembled WGS sequence"/>
</dbReference>
<feature type="non-terminal residue" evidence="2">
    <location>
        <position position="125"/>
    </location>
</feature>
<dbReference type="EMBL" id="CAUYUJ010019342">
    <property type="protein sequence ID" value="CAK0890372.1"/>
    <property type="molecule type" value="Genomic_DNA"/>
</dbReference>
<feature type="compositionally biased region" description="Gly residues" evidence="1">
    <location>
        <begin position="61"/>
        <end position="71"/>
    </location>
</feature>